<comment type="caution">
    <text evidence="8">The sequence shown here is derived from an EMBL/GenBank/DDBJ whole genome shotgun (WGS) entry which is preliminary data.</text>
</comment>
<proteinExistence type="inferred from homology"/>
<evidence type="ECO:0000256" key="1">
    <source>
        <dbReference type="ARBA" id="ARBA00001947"/>
    </source>
</evidence>
<dbReference type="PANTHER" id="PTHR42813">
    <property type="entry name" value="ZINC-TYPE ALCOHOL DEHYDROGENASE-LIKE"/>
    <property type="match status" value="1"/>
</dbReference>
<feature type="domain" description="Alcohol dehydrogenase-like N-terminal" evidence="7">
    <location>
        <begin position="14"/>
        <end position="138"/>
    </location>
</feature>
<dbReference type="PROSITE" id="PS00059">
    <property type="entry name" value="ADH_ZINC"/>
    <property type="match status" value="1"/>
</dbReference>
<dbReference type="InterPro" id="IPR036291">
    <property type="entry name" value="NAD(P)-bd_dom_sf"/>
</dbReference>
<dbReference type="EMBL" id="QNRR01000001">
    <property type="protein sequence ID" value="RBP47770.1"/>
    <property type="molecule type" value="Genomic_DNA"/>
</dbReference>
<sequence length="374" mass="40543">MRVDDVAAPKIEQEEDVILRVTATAICGSDLHIYNGFFPQLKPLVMGHEFMGIVEEVGRGVTKLAKGDRVVVPFPIACGSCFFCQHDLPGHCEHSNPEKYGPEGGLMKDKGGGLFGYTDLYGGYSGGQAQYVRVPYANFGPRKISSELADDQVLFLTDIFPTGYSAVDWAGIKGGETVAVFGCGPVGLMAMKSAWLRGAARVIGVDLQNYRLEMARRSARAETFNLAEEDAVEAIRELTDGRGADVCIDAVGMEADRTLLDRVSNVIHAQMGSIKALELSISAVRRGGVVSVVGVYGLPYDNFPLGQIFDKGIALFFGQAPVQKHIDALIKHVEQGDIQLDDIITHRLPLAEAPHGYAIFNKKEDNCVKVVLQP</sequence>
<evidence type="ECO:0000313" key="9">
    <source>
        <dbReference type="Proteomes" id="UP000253426"/>
    </source>
</evidence>
<accession>A0A366HV83</accession>
<gene>
    <name evidence="8" type="ORF">DES53_101569</name>
</gene>
<dbReference type="Gene3D" id="3.90.180.10">
    <property type="entry name" value="Medium-chain alcohol dehydrogenases, catalytic domain"/>
    <property type="match status" value="1"/>
</dbReference>
<protein>
    <submittedName>
        <fullName evidence="8">Threonine dehydrogenase-like Zn-dependent dehydrogenase</fullName>
    </submittedName>
</protein>
<comment type="similarity">
    <text evidence="5">Belongs to the zinc-containing alcohol dehydrogenase family.</text>
</comment>
<keyword evidence="4" id="KW-0560">Oxidoreductase</keyword>
<evidence type="ECO:0000259" key="7">
    <source>
        <dbReference type="Pfam" id="PF08240"/>
    </source>
</evidence>
<feature type="domain" description="Alcohol dehydrogenase-like C-terminal" evidence="6">
    <location>
        <begin position="185"/>
        <end position="255"/>
    </location>
</feature>
<keyword evidence="3 5" id="KW-0862">Zinc</keyword>
<dbReference type="InterPro" id="IPR013154">
    <property type="entry name" value="ADH-like_N"/>
</dbReference>
<dbReference type="Proteomes" id="UP000253426">
    <property type="component" value="Unassembled WGS sequence"/>
</dbReference>
<dbReference type="AlphaFoldDB" id="A0A366HV83"/>
<evidence type="ECO:0000259" key="6">
    <source>
        <dbReference type="Pfam" id="PF00107"/>
    </source>
</evidence>
<dbReference type="Pfam" id="PF08240">
    <property type="entry name" value="ADH_N"/>
    <property type="match status" value="1"/>
</dbReference>
<dbReference type="InterPro" id="IPR013149">
    <property type="entry name" value="ADH-like_C"/>
</dbReference>
<dbReference type="SUPFAM" id="SSF50129">
    <property type="entry name" value="GroES-like"/>
    <property type="match status" value="1"/>
</dbReference>
<evidence type="ECO:0000256" key="2">
    <source>
        <dbReference type="ARBA" id="ARBA00022723"/>
    </source>
</evidence>
<dbReference type="InterPro" id="IPR011032">
    <property type="entry name" value="GroES-like_sf"/>
</dbReference>
<keyword evidence="9" id="KW-1185">Reference proteome</keyword>
<evidence type="ECO:0000256" key="5">
    <source>
        <dbReference type="RuleBase" id="RU361277"/>
    </source>
</evidence>
<reference evidence="8 9" key="1">
    <citation type="submission" date="2018-06" db="EMBL/GenBank/DDBJ databases">
        <title>Genomic Encyclopedia of Type Strains, Phase IV (KMG-IV): sequencing the most valuable type-strain genomes for metagenomic binning, comparative biology and taxonomic classification.</title>
        <authorList>
            <person name="Goeker M."/>
        </authorList>
    </citation>
    <scope>NUCLEOTIDE SEQUENCE [LARGE SCALE GENOMIC DNA]</scope>
    <source>
        <strain evidence="8 9">DSM 25532</strain>
    </source>
</reference>
<evidence type="ECO:0000256" key="3">
    <source>
        <dbReference type="ARBA" id="ARBA00022833"/>
    </source>
</evidence>
<keyword evidence="2 5" id="KW-0479">Metal-binding</keyword>
<organism evidence="8 9">
    <name type="scientific">Roseimicrobium gellanilyticum</name>
    <dbReference type="NCBI Taxonomy" id="748857"/>
    <lineage>
        <taxon>Bacteria</taxon>
        <taxon>Pseudomonadati</taxon>
        <taxon>Verrucomicrobiota</taxon>
        <taxon>Verrucomicrobiia</taxon>
        <taxon>Verrucomicrobiales</taxon>
        <taxon>Verrucomicrobiaceae</taxon>
        <taxon>Roseimicrobium</taxon>
    </lineage>
</organism>
<comment type="cofactor">
    <cofactor evidence="1 5">
        <name>Zn(2+)</name>
        <dbReference type="ChEBI" id="CHEBI:29105"/>
    </cofactor>
</comment>
<evidence type="ECO:0000313" key="8">
    <source>
        <dbReference type="EMBL" id="RBP47770.1"/>
    </source>
</evidence>
<dbReference type="CDD" id="cd08283">
    <property type="entry name" value="FDH_like_1"/>
    <property type="match status" value="1"/>
</dbReference>
<dbReference type="Gene3D" id="3.40.50.720">
    <property type="entry name" value="NAD(P)-binding Rossmann-like Domain"/>
    <property type="match status" value="1"/>
</dbReference>
<dbReference type="GO" id="GO:0016491">
    <property type="term" value="F:oxidoreductase activity"/>
    <property type="evidence" value="ECO:0007669"/>
    <property type="project" value="UniProtKB-KW"/>
</dbReference>
<dbReference type="SUPFAM" id="SSF51735">
    <property type="entry name" value="NAD(P)-binding Rossmann-fold domains"/>
    <property type="match status" value="1"/>
</dbReference>
<dbReference type="GO" id="GO:0008270">
    <property type="term" value="F:zinc ion binding"/>
    <property type="evidence" value="ECO:0007669"/>
    <property type="project" value="InterPro"/>
</dbReference>
<evidence type="ECO:0000256" key="4">
    <source>
        <dbReference type="ARBA" id="ARBA00023002"/>
    </source>
</evidence>
<dbReference type="Pfam" id="PF00107">
    <property type="entry name" value="ADH_zinc_N"/>
    <property type="match status" value="1"/>
</dbReference>
<dbReference type="PANTHER" id="PTHR42813:SF2">
    <property type="entry name" value="DEHYDROGENASE, ZINC-CONTAINING, PUTATIVE (AFU_ORTHOLOGUE AFUA_2G02810)-RELATED"/>
    <property type="match status" value="1"/>
</dbReference>
<dbReference type="InterPro" id="IPR002328">
    <property type="entry name" value="ADH_Zn_CS"/>
</dbReference>
<name>A0A366HV83_9BACT</name>